<name>A0AAV3PIB5_LITER</name>
<feature type="region of interest" description="Disordered" evidence="1">
    <location>
        <begin position="1"/>
        <end position="371"/>
    </location>
</feature>
<feature type="compositionally biased region" description="Polar residues" evidence="1">
    <location>
        <begin position="127"/>
        <end position="136"/>
    </location>
</feature>
<reference evidence="2 3" key="1">
    <citation type="submission" date="2024-01" db="EMBL/GenBank/DDBJ databases">
        <title>The complete chloroplast genome sequence of Lithospermum erythrorhizon: insights into the phylogenetic relationship among Boraginaceae species and the maternal lineages of purple gromwells.</title>
        <authorList>
            <person name="Okada T."/>
            <person name="Watanabe K."/>
        </authorList>
    </citation>
    <scope>NUCLEOTIDE SEQUENCE [LARGE SCALE GENOMIC DNA]</scope>
</reference>
<organism evidence="2 3">
    <name type="scientific">Lithospermum erythrorhizon</name>
    <name type="common">Purple gromwell</name>
    <name type="synonym">Lithospermum officinale var. erythrorhizon</name>
    <dbReference type="NCBI Taxonomy" id="34254"/>
    <lineage>
        <taxon>Eukaryota</taxon>
        <taxon>Viridiplantae</taxon>
        <taxon>Streptophyta</taxon>
        <taxon>Embryophyta</taxon>
        <taxon>Tracheophyta</taxon>
        <taxon>Spermatophyta</taxon>
        <taxon>Magnoliopsida</taxon>
        <taxon>eudicotyledons</taxon>
        <taxon>Gunneridae</taxon>
        <taxon>Pentapetalae</taxon>
        <taxon>asterids</taxon>
        <taxon>lamiids</taxon>
        <taxon>Boraginales</taxon>
        <taxon>Boraginaceae</taxon>
        <taxon>Boraginoideae</taxon>
        <taxon>Lithospermeae</taxon>
        <taxon>Lithospermum</taxon>
    </lineage>
</organism>
<feature type="compositionally biased region" description="Low complexity" evidence="1">
    <location>
        <begin position="13"/>
        <end position="36"/>
    </location>
</feature>
<feature type="compositionally biased region" description="Polar residues" evidence="1">
    <location>
        <begin position="259"/>
        <end position="272"/>
    </location>
</feature>
<sequence length="584" mass="63244">MSNQKPGLRFRIPSWFAPSSASSSQPPQQKSSNPSASIPPPTTQSNNTSSATAKQVLSSDEVQSRSKSRTGTTPPASKAAQKTPFKAPGKASQNTKSQSQTSKTKADSQPQARRTSQTRPHKEASPTKPNTQSSIPSPVAPQPKATQVLPTPNTPPQHPSMSKVTSPSRSKPKNGSDQEVKSVDEVVSKSPPPINSPKSVTQLPKSEPINGGEQKLTNEVVSKPSSPKNSPQSGTKETSRLPTTITQLSSATDGKPVAASSSAQEHTPSNEIPGQPKEQIPTSLGDSESPIPTPGVIASNANYQSAEIPESRLKPEAAKKVTEKVQETKDTDMVKEKNVINELQREGSSFSNEIKEQRNVAVPPKQSNGDTLREHAGLKGEEFPFIKVTKNDKPQLGQIKTRGDEVHSREERAISVITLAGENKGATMEIGSGSSIRDQGLPIHRGYKMNQDETIESSTHAEQNPNKMDTNKNKANDDHASEMYMNSNIQNINNSIMFNSSITERDPGVHVVRSMESNKKANNKKKITHKAEMNVTKSNKLTYEPPNVRRRCLRGLLLESSDSDADKPRRHGCRVGSCNNVDIL</sequence>
<feature type="region of interest" description="Disordered" evidence="1">
    <location>
        <begin position="455"/>
        <end position="474"/>
    </location>
</feature>
<evidence type="ECO:0000313" key="2">
    <source>
        <dbReference type="EMBL" id="GAA0151405.1"/>
    </source>
</evidence>
<comment type="caution">
    <text evidence="2">The sequence shown here is derived from an EMBL/GenBank/DDBJ whole genome shotgun (WGS) entry which is preliminary data.</text>
</comment>
<dbReference type="Proteomes" id="UP001454036">
    <property type="component" value="Unassembled WGS sequence"/>
</dbReference>
<feature type="compositionally biased region" description="Polar residues" evidence="1">
    <location>
        <begin position="159"/>
        <end position="173"/>
    </location>
</feature>
<proteinExistence type="predicted"/>
<gene>
    <name evidence="2" type="ORF">LIER_10132</name>
</gene>
<evidence type="ECO:0000313" key="3">
    <source>
        <dbReference type="Proteomes" id="UP001454036"/>
    </source>
</evidence>
<dbReference type="EMBL" id="BAABME010001779">
    <property type="protein sequence ID" value="GAA0151405.1"/>
    <property type="molecule type" value="Genomic_DNA"/>
</dbReference>
<dbReference type="PANTHER" id="PTHR33472:SF24">
    <property type="entry name" value="VEGETATIVE CELL WALL PROTEIN GP1-LIKE"/>
    <property type="match status" value="1"/>
</dbReference>
<evidence type="ECO:0000256" key="1">
    <source>
        <dbReference type="SAM" id="MobiDB-lite"/>
    </source>
</evidence>
<protein>
    <submittedName>
        <fullName evidence="2">Uncharacterized protein</fullName>
    </submittedName>
</protein>
<feature type="compositionally biased region" description="Polar residues" evidence="1">
    <location>
        <begin position="456"/>
        <end position="468"/>
    </location>
</feature>
<feature type="compositionally biased region" description="Basic and acidic residues" evidence="1">
    <location>
        <begin position="174"/>
        <end position="187"/>
    </location>
</feature>
<dbReference type="AlphaFoldDB" id="A0AAV3PIB5"/>
<feature type="compositionally biased region" description="Low complexity" evidence="1">
    <location>
        <begin position="222"/>
        <end position="233"/>
    </location>
</feature>
<feature type="compositionally biased region" description="Basic and acidic residues" evidence="1">
    <location>
        <begin position="309"/>
        <end position="345"/>
    </location>
</feature>
<accession>A0AAV3PIB5</accession>
<feature type="compositionally biased region" description="Low complexity" evidence="1">
    <location>
        <begin position="43"/>
        <end position="53"/>
    </location>
</feature>
<dbReference type="PANTHER" id="PTHR33472">
    <property type="entry name" value="OS01G0106600 PROTEIN"/>
    <property type="match status" value="1"/>
</dbReference>
<feature type="compositionally biased region" description="Polar residues" evidence="1">
    <location>
        <begin position="234"/>
        <end position="252"/>
    </location>
</feature>
<feature type="compositionally biased region" description="Low complexity" evidence="1">
    <location>
        <begin position="90"/>
        <end position="109"/>
    </location>
</feature>
<keyword evidence="3" id="KW-1185">Reference proteome</keyword>